<evidence type="ECO:0000256" key="6">
    <source>
        <dbReference type="ARBA" id="ARBA00022833"/>
    </source>
</evidence>
<dbReference type="InterPro" id="IPR013087">
    <property type="entry name" value="Znf_C2H2_type"/>
</dbReference>
<dbReference type="InterPro" id="IPR036236">
    <property type="entry name" value="Znf_C2H2_sf"/>
</dbReference>
<feature type="domain" description="C2H2-type" evidence="12">
    <location>
        <begin position="578"/>
        <end position="605"/>
    </location>
</feature>
<name>A0A3P9A1H9_ESOLU</name>
<evidence type="ECO:0000256" key="5">
    <source>
        <dbReference type="ARBA" id="ARBA00022771"/>
    </source>
</evidence>
<dbReference type="Proteomes" id="UP000265140">
    <property type="component" value="Chromosome 9"/>
</dbReference>
<feature type="domain" description="C2H2-type" evidence="12">
    <location>
        <begin position="346"/>
        <end position="373"/>
    </location>
</feature>
<reference evidence="14" key="1">
    <citation type="journal article" date="2014" name="PLoS ONE">
        <title>The genome and linkage map of the northern pike (Esox lucius): conserved synteny revealed between the salmonid sister group and the Neoteleostei.</title>
        <authorList>
            <person name="Rondeau E.B."/>
            <person name="Minkley D.R."/>
            <person name="Leong J.S."/>
            <person name="Messmer A.M."/>
            <person name="Jantzen J.R."/>
            <person name="von Schalburg K.R."/>
            <person name="Lemon C."/>
            <person name="Bird N.H."/>
            <person name="Koop B.F."/>
        </authorList>
    </citation>
    <scope>NUCLEOTIDE SEQUENCE</scope>
</reference>
<dbReference type="GO" id="GO:0008270">
    <property type="term" value="F:zinc ion binding"/>
    <property type="evidence" value="ECO:0007669"/>
    <property type="project" value="UniProtKB-KW"/>
</dbReference>
<feature type="compositionally biased region" description="Acidic residues" evidence="11">
    <location>
        <begin position="139"/>
        <end position="152"/>
    </location>
</feature>
<dbReference type="Ensembl" id="ENSELUT00000021452.3">
    <property type="protein sequence ID" value="ENSELUP00000034584.3"/>
    <property type="gene ID" value="ENSELUG00000036715.1"/>
</dbReference>
<keyword evidence="5 10" id="KW-0863">Zinc-finger</keyword>
<dbReference type="FunFam" id="3.30.160.60:FF:000295">
    <property type="entry name" value="zinc finger protein 19"/>
    <property type="match status" value="1"/>
</dbReference>
<comment type="subcellular location">
    <subcellularLocation>
        <location evidence="1">Nucleus</location>
    </subcellularLocation>
</comment>
<evidence type="ECO:0000256" key="8">
    <source>
        <dbReference type="ARBA" id="ARBA00023163"/>
    </source>
</evidence>
<dbReference type="SMART" id="SM00355">
    <property type="entry name" value="ZnF_C2H2"/>
    <property type="match status" value="11"/>
</dbReference>
<feature type="domain" description="C2H2-type" evidence="12">
    <location>
        <begin position="438"/>
        <end position="465"/>
    </location>
</feature>
<keyword evidence="4" id="KW-0677">Repeat</keyword>
<evidence type="ECO:0000256" key="9">
    <source>
        <dbReference type="ARBA" id="ARBA00023242"/>
    </source>
</evidence>
<feature type="domain" description="C2H2-type" evidence="12">
    <location>
        <begin position="374"/>
        <end position="402"/>
    </location>
</feature>
<evidence type="ECO:0000256" key="2">
    <source>
        <dbReference type="ARBA" id="ARBA00006991"/>
    </source>
</evidence>
<dbReference type="PROSITE" id="PS00028">
    <property type="entry name" value="ZINC_FINGER_C2H2_1"/>
    <property type="match status" value="11"/>
</dbReference>
<dbReference type="FunFam" id="3.30.160.60:FF:001325">
    <property type="entry name" value="zinc finger protein 200"/>
    <property type="match status" value="2"/>
</dbReference>
<dbReference type="PANTHER" id="PTHR24384:SF196">
    <property type="entry name" value="ZINC FINGER AND BTB DOMAIN-CONTAINING PROTEIN 11"/>
    <property type="match status" value="1"/>
</dbReference>
<keyword evidence="14" id="KW-1185">Reference proteome</keyword>
<reference evidence="13" key="3">
    <citation type="submission" date="2025-08" db="UniProtKB">
        <authorList>
            <consortium name="Ensembl"/>
        </authorList>
    </citation>
    <scope>IDENTIFICATION</scope>
</reference>
<dbReference type="GO" id="GO:0000978">
    <property type="term" value="F:RNA polymerase II cis-regulatory region sequence-specific DNA binding"/>
    <property type="evidence" value="ECO:0007669"/>
    <property type="project" value="TreeGrafter"/>
</dbReference>
<keyword evidence="3" id="KW-0479">Metal-binding</keyword>
<organism evidence="13 14">
    <name type="scientific">Esox lucius</name>
    <name type="common">Northern pike</name>
    <dbReference type="NCBI Taxonomy" id="8010"/>
    <lineage>
        <taxon>Eukaryota</taxon>
        <taxon>Metazoa</taxon>
        <taxon>Chordata</taxon>
        <taxon>Craniata</taxon>
        <taxon>Vertebrata</taxon>
        <taxon>Euteleostomi</taxon>
        <taxon>Actinopterygii</taxon>
        <taxon>Neopterygii</taxon>
        <taxon>Teleostei</taxon>
        <taxon>Protacanthopterygii</taxon>
        <taxon>Esociformes</taxon>
        <taxon>Esocidae</taxon>
        <taxon>Esox</taxon>
    </lineage>
</organism>
<evidence type="ECO:0000313" key="13">
    <source>
        <dbReference type="Ensembl" id="ENSELUP00000034584.3"/>
    </source>
</evidence>
<evidence type="ECO:0000313" key="14">
    <source>
        <dbReference type="Proteomes" id="UP000265140"/>
    </source>
</evidence>
<dbReference type="GeneTree" id="ENSGT01150000286939"/>
<reference evidence="13" key="4">
    <citation type="submission" date="2025-09" db="UniProtKB">
        <authorList>
            <consortium name="Ensembl"/>
        </authorList>
    </citation>
    <scope>IDENTIFICATION</scope>
</reference>
<keyword evidence="8" id="KW-0804">Transcription</keyword>
<dbReference type="FunFam" id="3.30.160.60:FF:000218">
    <property type="entry name" value="Zinc finger protein 10"/>
    <property type="match status" value="1"/>
</dbReference>
<feature type="domain" description="C2H2-type" evidence="12">
    <location>
        <begin position="606"/>
        <end position="633"/>
    </location>
</feature>
<dbReference type="OMA" id="PHLCANC"/>
<dbReference type="Pfam" id="PF00096">
    <property type="entry name" value="zf-C2H2"/>
    <property type="match status" value="9"/>
</dbReference>
<evidence type="ECO:0000256" key="1">
    <source>
        <dbReference type="ARBA" id="ARBA00004123"/>
    </source>
</evidence>
<dbReference type="FunFam" id="3.30.160.60:FF:002063">
    <property type="entry name" value="RB associated KRAB zinc finger"/>
    <property type="match status" value="1"/>
</dbReference>
<feature type="domain" description="C2H2-type" evidence="12">
    <location>
        <begin position="546"/>
        <end position="574"/>
    </location>
</feature>
<evidence type="ECO:0000256" key="7">
    <source>
        <dbReference type="ARBA" id="ARBA00023015"/>
    </source>
</evidence>
<feature type="region of interest" description="Disordered" evidence="11">
    <location>
        <begin position="223"/>
        <end position="257"/>
    </location>
</feature>
<protein>
    <recommendedName>
        <fullName evidence="12">C2H2-type domain-containing protein</fullName>
    </recommendedName>
</protein>
<accession>A0A3P9A1H9</accession>
<evidence type="ECO:0000256" key="10">
    <source>
        <dbReference type="PROSITE-ProRule" id="PRU00042"/>
    </source>
</evidence>
<reference evidence="13" key="2">
    <citation type="submission" date="2020-02" db="EMBL/GenBank/DDBJ databases">
        <title>Esox lucius (northern pike) genome, fEsoLuc1, primary haplotype.</title>
        <authorList>
            <person name="Myers G."/>
            <person name="Karagic N."/>
            <person name="Meyer A."/>
            <person name="Pippel M."/>
            <person name="Reichard M."/>
            <person name="Winkler S."/>
            <person name="Tracey A."/>
            <person name="Sims Y."/>
            <person name="Howe K."/>
            <person name="Rhie A."/>
            <person name="Formenti G."/>
            <person name="Durbin R."/>
            <person name="Fedrigo O."/>
            <person name="Jarvis E.D."/>
        </authorList>
    </citation>
    <scope>NUCLEOTIDE SEQUENCE [LARGE SCALE GENOMIC DNA]</scope>
</reference>
<dbReference type="PROSITE" id="PS50157">
    <property type="entry name" value="ZINC_FINGER_C2H2_2"/>
    <property type="match status" value="11"/>
</dbReference>
<comment type="similarity">
    <text evidence="2">Belongs to the krueppel C2H2-type zinc-finger protein family.</text>
</comment>
<dbReference type="PANTHER" id="PTHR24384">
    <property type="entry name" value="FINGER PUTATIVE TRANSCRIPTION FACTOR FAMILY-RELATED"/>
    <property type="match status" value="1"/>
</dbReference>
<dbReference type="Bgee" id="ENSELUG00000013064">
    <property type="expression patterns" value="Expressed in ovary and 15 other cell types or tissues"/>
</dbReference>
<feature type="domain" description="C2H2-type" evidence="12">
    <location>
        <begin position="518"/>
        <end position="545"/>
    </location>
</feature>
<proteinExistence type="inferred from homology"/>
<dbReference type="GO" id="GO:0000981">
    <property type="term" value="F:DNA-binding transcription factor activity, RNA polymerase II-specific"/>
    <property type="evidence" value="ECO:0007669"/>
    <property type="project" value="TreeGrafter"/>
</dbReference>
<keyword evidence="9" id="KW-0539">Nucleus</keyword>
<feature type="compositionally biased region" description="Acidic residues" evidence="11">
    <location>
        <begin position="169"/>
        <end position="182"/>
    </location>
</feature>
<dbReference type="AlphaFoldDB" id="A0A3P9A1H9"/>
<evidence type="ECO:0000256" key="11">
    <source>
        <dbReference type="SAM" id="MobiDB-lite"/>
    </source>
</evidence>
<feature type="domain" description="C2H2-type" evidence="12">
    <location>
        <begin position="285"/>
        <end position="312"/>
    </location>
</feature>
<evidence type="ECO:0000256" key="3">
    <source>
        <dbReference type="ARBA" id="ARBA00022723"/>
    </source>
</evidence>
<dbReference type="FunFam" id="3.30.160.60:FF:000096">
    <property type="entry name" value="Zinc finger and BTB domain-containing protein 18 isoform 1"/>
    <property type="match status" value="1"/>
</dbReference>
<dbReference type="FunFam" id="3.30.160.60:FF:000100">
    <property type="entry name" value="Zinc finger 45-like"/>
    <property type="match status" value="1"/>
</dbReference>
<dbReference type="SUPFAM" id="SSF57667">
    <property type="entry name" value="beta-beta-alpha zinc fingers"/>
    <property type="match status" value="6"/>
</dbReference>
<sequence>MEREKGVLMDEIEKSLWNLTEDNLRYLCKHHGQNNKDVSEVKGLDHRSLRRKILEEMWDNTDSMKSEEQGMSWLLQLKEDIRRILEGGSGGALNPCRSSNNNTDGGGASVDCDEQWKGEGGAKLPSSRFEAEPVSPSQLEDDAPDCDIEDSDWLPSNGLEAEPMSPSQSEDDAPDCDIEDSDWLPSNGMEAEPRSPSQSNNGDTADDEEWDREVRDWMASDQVEISPERNTPGQRDQCDLPPSALQKTPGSDWPDSVSLHGLKGLSVRLMDCRKTLGLKTRQKTHPCVQCWKSFATEDILERHLLNHTEEKQKNMCCKCGKVFSTFSTLTRHLKTHITEKSHLSDTTCSECGKTFSTHSSVKRHLLTHTGEKPYVCSRCKKGFNDPGNLKKHMRRAHPEDEVNVERLYHEPCSHCGKMFTTKKILEKHLVSHTGEKPHQCLDCGKGFNELSSLKRHLRTHTGEKPYICPHCEKSFNDPGNLKKHILRTHSAEHSGNTRLENNLGSLEQDEPVKKSVLHPCSHCGKKLSTKTRLKIHLKIHTVEKPYICPDCGKNFAFRPSLTKHQKLSHSEHGAVKCHPCSFCGKVFNQPGTLKTHQRIHTGEKPHLCSECGKSFSFHSSMKRHQALHVGDNAK</sequence>
<evidence type="ECO:0000259" key="12">
    <source>
        <dbReference type="PROSITE" id="PS50157"/>
    </source>
</evidence>
<feature type="domain" description="C2H2-type" evidence="12">
    <location>
        <begin position="314"/>
        <end position="341"/>
    </location>
</feature>
<dbReference type="FunFam" id="3.30.160.60:FF:001498">
    <property type="entry name" value="Zinc finger protein 404"/>
    <property type="match status" value="1"/>
</dbReference>
<evidence type="ECO:0000256" key="4">
    <source>
        <dbReference type="ARBA" id="ARBA00022737"/>
    </source>
</evidence>
<feature type="domain" description="C2H2-type" evidence="12">
    <location>
        <begin position="410"/>
        <end position="437"/>
    </location>
</feature>
<dbReference type="InterPro" id="IPR050752">
    <property type="entry name" value="C2H2-ZF_domain"/>
</dbReference>
<keyword evidence="7" id="KW-0805">Transcription regulation</keyword>
<dbReference type="Gene3D" id="3.30.160.60">
    <property type="entry name" value="Classic Zinc Finger"/>
    <property type="match status" value="10"/>
</dbReference>
<dbReference type="GO" id="GO:0005634">
    <property type="term" value="C:nucleus"/>
    <property type="evidence" value="ECO:0007669"/>
    <property type="project" value="UniProtKB-SubCell"/>
</dbReference>
<gene>
    <name evidence="13" type="primary">ZNF229</name>
</gene>
<feature type="region of interest" description="Disordered" evidence="11">
    <location>
        <begin position="88"/>
        <end position="210"/>
    </location>
</feature>
<feature type="domain" description="C2H2-type" evidence="12">
    <location>
        <begin position="466"/>
        <end position="494"/>
    </location>
</feature>
<keyword evidence="6" id="KW-0862">Zinc</keyword>